<dbReference type="PANTHER" id="PTHR43507">
    <property type="entry name" value="NADH-UBIQUINONE OXIDOREDUCTASE CHAIN 4"/>
    <property type="match status" value="1"/>
</dbReference>
<evidence type="ECO:0000256" key="7">
    <source>
        <dbReference type="SAM" id="Phobius"/>
    </source>
</evidence>
<dbReference type="Pfam" id="PF00361">
    <property type="entry name" value="Proton_antipo_M"/>
    <property type="match status" value="1"/>
</dbReference>
<organism evidence="9 10">
    <name type="scientific">Desulfolithobacter dissulfuricans</name>
    <dbReference type="NCBI Taxonomy" id="2795293"/>
    <lineage>
        <taxon>Bacteria</taxon>
        <taxon>Pseudomonadati</taxon>
        <taxon>Thermodesulfobacteriota</taxon>
        <taxon>Desulfobulbia</taxon>
        <taxon>Desulfobulbales</taxon>
        <taxon>Desulfobulbaceae</taxon>
        <taxon>Desulfolithobacter</taxon>
    </lineage>
</organism>
<dbReference type="EMBL" id="AP024233">
    <property type="protein sequence ID" value="BCO10684.1"/>
    <property type="molecule type" value="Genomic_DNA"/>
</dbReference>
<evidence type="ECO:0000256" key="5">
    <source>
        <dbReference type="ARBA" id="ARBA00023136"/>
    </source>
</evidence>
<dbReference type="KEGG" id="ddu:GF1_30600"/>
<dbReference type="InterPro" id="IPR001750">
    <property type="entry name" value="ND/Mrp_TM"/>
</dbReference>
<keyword evidence="10" id="KW-1185">Reference proteome</keyword>
<feature type="transmembrane region" description="Helical" evidence="7">
    <location>
        <begin position="6"/>
        <end position="23"/>
    </location>
</feature>
<evidence type="ECO:0000256" key="4">
    <source>
        <dbReference type="ARBA" id="ARBA00022989"/>
    </source>
</evidence>
<dbReference type="PRINTS" id="PR01437">
    <property type="entry name" value="NUOXDRDTASE4"/>
</dbReference>
<dbReference type="NCBIfam" id="NF004501">
    <property type="entry name" value="PRK05846.1-5"/>
    <property type="match status" value="1"/>
</dbReference>
<dbReference type="InterPro" id="IPR010227">
    <property type="entry name" value="NADH_Q_OxRdtase_chainM/4"/>
</dbReference>
<evidence type="ECO:0000256" key="6">
    <source>
        <dbReference type="RuleBase" id="RU000320"/>
    </source>
</evidence>
<gene>
    <name evidence="9" type="ORF">GF1_30600</name>
</gene>
<feature type="transmembrane region" description="Helical" evidence="7">
    <location>
        <begin position="240"/>
        <end position="261"/>
    </location>
</feature>
<dbReference type="PANTHER" id="PTHR43507:SF1">
    <property type="entry name" value="NADH-UBIQUINONE OXIDOREDUCTASE CHAIN 4"/>
    <property type="match status" value="1"/>
</dbReference>
<evidence type="ECO:0000259" key="8">
    <source>
        <dbReference type="Pfam" id="PF00361"/>
    </source>
</evidence>
<dbReference type="GO" id="GO:0012505">
    <property type="term" value="C:endomembrane system"/>
    <property type="evidence" value="ECO:0007669"/>
    <property type="project" value="UniProtKB-SubCell"/>
</dbReference>
<dbReference type="GO" id="GO:0042773">
    <property type="term" value="P:ATP synthesis coupled electron transport"/>
    <property type="evidence" value="ECO:0007669"/>
    <property type="project" value="InterPro"/>
</dbReference>
<feature type="domain" description="NADH:quinone oxidoreductase/Mrp antiporter transmembrane" evidence="8">
    <location>
        <begin position="130"/>
        <end position="413"/>
    </location>
</feature>
<feature type="transmembrane region" description="Helical" evidence="7">
    <location>
        <begin position="332"/>
        <end position="350"/>
    </location>
</feature>
<dbReference type="GO" id="GO:0016020">
    <property type="term" value="C:membrane"/>
    <property type="evidence" value="ECO:0007669"/>
    <property type="project" value="UniProtKB-SubCell"/>
</dbReference>
<dbReference type="GO" id="GO:0048039">
    <property type="term" value="F:ubiquinone binding"/>
    <property type="evidence" value="ECO:0007669"/>
    <property type="project" value="TreeGrafter"/>
</dbReference>
<comment type="subcellular location">
    <subcellularLocation>
        <location evidence="1">Endomembrane system</location>
        <topology evidence="1">Multi-pass membrane protein</topology>
    </subcellularLocation>
    <subcellularLocation>
        <location evidence="6">Membrane</location>
        <topology evidence="6">Multi-pass membrane protein</topology>
    </subcellularLocation>
</comment>
<dbReference type="GO" id="GO:0015990">
    <property type="term" value="P:electron transport coupled proton transport"/>
    <property type="evidence" value="ECO:0007669"/>
    <property type="project" value="TreeGrafter"/>
</dbReference>
<feature type="transmembrane region" description="Helical" evidence="7">
    <location>
        <begin position="448"/>
        <end position="466"/>
    </location>
</feature>
<name>A0A915XJB0_9BACT</name>
<dbReference type="Proteomes" id="UP001063350">
    <property type="component" value="Chromosome"/>
</dbReference>
<feature type="transmembrane region" description="Helical" evidence="7">
    <location>
        <begin position="82"/>
        <end position="101"/>
    </location>
</feature>
<feature type="transmembrane region" description="Helical" evidence="7">
    <location>
        <begin position="273"/>
        <end position="294"/>
    </location>
</feature>
<dbReference type="NCBIfam" id="TIGR01972">
    <property type="entry name" value="NDH_I_M"/>
    <property type="match status" value="1"/>
</dbReference>
<dbReference type="AlphaFoldDB" id="A0A915XJB0"/>
<evidence type="ECO:0000256" key="3">
    <source>
        <dbReference type="ARBA" id="ARBA00022692"/>
    </source>
</evidence>
<accession>A0A915XJB0</accession>
<evidence type="ECO:0000313" key="10">
    <source>
        <dbReference type="Proteomes" id="UP001063350"/>
    </source>
</evidence>
<proteinExistence type="inferred from homology"/>
<dbReference type="InterPro" id="IPR003918">
    <property type="entry name" value="NADH_UbQ_OxRdtase"/>
</dbReference>
<feature type="transmembrane region" description="Helical" evidence="7">
    <location>
        <begin position="35"/>
        <end position="53"/>
    </location>
</feature>
<reference evidence="9" key="1">
    <citation type="submission" date="2020-12" db="EMBL/GenBank/DDBJ databases">
        <title>Desulfobium dissulfuricans gen. nov., sp. nov., a novel mesophilic, sulfate-reducing bacterium isolated from a deep-sea hydrothermal vent.</title>
        <authorList>
            <person name="Hashimoto Y."/>
            <person name="Tame A."/>
            <person name="Sawayama S."/>
            <person name="Miyazaki J."/>
            <person name="Takai K."/>
            <person name="Nakagawa S."/>
        </authorList>
    </citation>
    <scope>NUCLEOTIDE SEQUENCE</scope>
    <source>
        <strain evidence="9">GF1</strain>
    </source>
</reference>
<dbReference type="GO" id="GO:0003954">
    <property type="term" value="F:NADH dehydrogenase activity"/>
    <property type="evidence" value="ECO:0007669"/>
    <property type="project" value="TreeGrafter"/>
</dbReference>
<comment type="similarity">
    <text evidence="2">Belongs to the complex I subunit 4 family.</text>
</comment>
<dbReference type="RefSeq" id="WP_267927404.1">
    <property type="nucleotide sequence ID" value="NZ_AP024233.1"/>
</dbReference>
<feature type="transmembrane region" description="Helical" evidence="7">
    <location>
        <begin position="166"/>
        <end position="188"/>
    </location>
</feature>
<feature type="transmembrane region" description="Helical" evidence="7">
    <location>
        <begin position="137"/>
        <end position="154"/>
    </location>
</feature>
<keyword evidence="3 6" id="KW-0812">Transmembrane</keyword>
<dbReference type="NCBIfam" id="NF004499">
    <property type="entry name" value="PRK05846.1-3"/>
    <property type="match status" value="1"/>
</dbReference>
<feature type="transmembrane region" description="Helical" evidence="7">
    <location>
        <begin position="113"/>
        <end position="131"/>
    </location>
</feature>
<evidence type="ECO:0000256" key="1">
    <source>
        <dbReference type="ARBA" id="ARBA00004127"/>
    </source>
</evidence>
<evidence type="ECO:0000313" key="9">
    <source>
        <dbReference type="EMBL" id="BCO10684.1"/>
    </source>
</evidence>
<feature type="transmembrane region" description="Helical" evidence="7">
    <location>
        <begin position="362"/>
        <end position="387"/>
    </location>
</feature>
<protein>
    <submittedName>
        <fullName evidence="9">NADH-quinone oxidoreductase subunit M</fullName>
    </submittedName>
</protein>
<feature type="transmembrane region" description="Helical" evidence="7">
    <location>
        <begin position="407"/>
        <end position="427"/>
    </location>
</feature>
<keyword evidence="4 7" id="KW-1133">Transmembrane helix</keyword>
<feature type="transmembrane region" description="Helical" evidence="7">
    <location>
        <begin position="301"/>
        <end position="320"/>
    </location>
</feature>
<sequence>MSVPLLSALIFFPIIGSLSLLFVRRENSHTIRLMALIVSLIELLLSLPLWFLFDKSTYRMQFTEFHPWISAFNINYHLGIDGISILFILLSTLITTLSILVSWNSIQEKVKEFFISLLFLEGAMIGVFCALDFFLFYIFWEAMLIPMFLIIGIWGGPKRLYATVKFFLYTLIGSLLMLIGIITLYRAGGNTFNILELAGQSYPLKLQMILFWAFFAAFAVKVPMWPVHTWLPDAHTEAPAAGSVILAGILIKMGAYGFLRFSMPILPEATKAMMIPMVILSLIGIIYGAIICVAQTDLKRLIAYSSVSHMGFVTLGLYSLNTQSMEGGILQMINHGVVTGAMFLAIGMIYERTHTRAIADYGGLATTMPVFASFFLLFTLASVGLPGTNGFIGEFLILLGGFLNRPWAAFFAATGLILGAWYMLWLYQRIFFNPVNDKVVGLPEMTGREIATLVPMVVLIFWIGLYPNSMLSFMHVSVAHLLDQVHGTTTVADAVETVRQLAM</sequence>
<evidence type="ECO:0000256" key="2">
    <source>
        <dbReference type="ARBA" id="ARBA00009025"/>
    </source>
</evidence>
<feature type="transmembrane region" description="Helical" evidence="7">
    <location>
        <begin position="208"/>
        <end position="228"/>
    </location>
</feature>
<keyword evidence="5 7" id="KW-0472">Membrane</keyword>
<dbReference type="GO" id="GO:0008137">
    <property type="term" value="F:NADH dehydrogenase (ubiquinone) activity"/>
    <property type="evidence" value="ECO:0007669"/>
    <property type="project" value="InterPro"/>
</dbReference>